<protein>
    <submittedName>
        <fullName evidence="1">Rho-binding antiterminator</fullName>
    </submittedName>
</protein>
<dbReference type="Gene3D" id="2.30.30.400">
    <property type="entry name" value="Rof-like"/>
    <property type="match status" value="1"/>
</dbReference>
<name>A0ABW7IZB6_9VIBR</name>
<organism evidence="1 2">
    <name type="scientific">Vibrio rumoiensis</name>
    <dbReference type="NCBI Taxonomy" id="76258"/>
    <lineage>
        <taxon>Bacteria</taxon>
        <taxon>Pseudomonadati</taxon>
        <taxon>Pseudomonadota</taxon>
        <taxon>Gammaproteobacteria</taxon>
        <taxon>Vibrionales</taxon>
        <taxon>Vibrionaceae</taxon>
        <taxon>Vibrio</taxon>
    </lineage>
</organism>
<reference evidence="1 2" key="1">
    <citation type="submission" date="2024-10" db="EMBL/GenBank/DDBJ databases">
        <authorList>
            <person name="Yibar A."/>
            <person name="Saticioglu I.B."/>
            <person name="Duman M."/>
            <person name="Ajmi N."/>
            <person name="Gurler F."/>
            <person name="Ay H."/>
            <person name="Onuk E."/>
            <person name="Guler S."/>
            <person name="Romalde J.L."/>
        </authorList>
    </citation>
    <scope>NUCLEOTIDE SEQUENCE [LARGE SCALE GENOMIC DNA]</scope>
    <source>
        <strain evidence="1 2">14-MA-B</strain>
    </source>
</reference>
<dbReference type="InterPro" id="IPR038626">
    <property type="entry name" value="Rof-like_sf"/>
</dbReference>
<dbReference type="EMBL" id="JBIHSN010000003">
    <property type="protein sequence ID" value="MFH0267010.1"/>
    <property type="molecule type" value="Genomic_DNA"/>
</dbReference>
<proteinExistence type="predicted"/>
<keyword evidence="2" id="KW-1185">Reference proteome</keyword>
<dbReference type="SUPFAM" id="SSF101744">
    <property type="entry name" value="Rof/RNase P subunit-like"/>
    <property type="match status" value="1"/>
</dbReference>
<dbReference type="RefSeq" id="WP_394608571.1">
    <property type="nucleotide sequence ID" value="NZ_JBIHSJ010000004.1"/>
</dbReference>
<evidence type="ECO:0000313" key="2">
    <source>
        <dbReference type="Proteomes" id="UP001607151"/>
    </source>
</evidence>
<accession>A0ABW7IZB6</accession>
<dbReference type="InterPro" id="IPR009778">
    <property type="entry name" value="ROF"/>
</dbReference>
<evidence type="ECO:0000313" key="1">
    <source>
        <dbReference type="EMBL" id="MFH0267010.1"/>
    </source>
</evidence>
<dbReference type="InterPro" id="IPR023534">
    <property type="entry name" value="Rof/RNase_P-like"/>
</dbReference>
<dbReference type="Proteomes" id="UP001607151">
    <property type="component" value="Unassembled WGS sequence"/>
</dbReference>
<sequence>MKEAPYQPIACSRYDEFELACLHHDKLMIQLHNNDTIIATAINVYLEKETGEWFEVELEDGQKTRQRIRLDHIASFKKA</sequence>
<dbReference type="Pfam" id="PF07073">
    <property type="entry name" value="ROF"/>
    <property type="match status" value="1"/>
</dbReference>
<gene>
    <name evidence="1" type="ORF">ACGRQ9_16325</name>
</gene>
<comment type="caution">
    <text evidence="1">The sequence shown here is derived from an EMBL/GenBank/DDBJ whole genome shotgun (WGS) entry which is preliminary data.</text>
</comment>